<dbReference type="AlphaFoldDB" id="A0A7Y6PDJ5"/>
<organism evidence="1 2">
    <name type="scientific">Phocaeicola vulgatus</name>
    <name type="common">Bacteroides vulgatus</name>
    <dbReference type="NCBI Taxonomy" id="821"/>
    <lineage>
        <taxon>Bacteria</taxon>
        <taxon>Pseudomonadati</taxon>
        <taxon>Bacteroidota</taxon>
        <taxon>Bacteroidia</taxon>
        <taxon>Bacteroidales</taxon>
        <taxon>Bacteroidaceae</taxon>
        <taxon>Phocaeicola</taxon>
    </lineage>
</organism>
<evidence type="ECO:0000313" key="2">
    <source>
        <dbReference type="Proteomes" id="UP000524321"/>
    </source>
</evidence>
<proteinExistence type="predicted"/>
<reference evidence="1 2" key="1">
    <citation type="submission" date="2020-04" db="EMBL/GenBank/DDBJ databases">
        <authorList>
            <person name="Pieper L."/>
        </authorList>
    </citation>
    <scope>NUCLEOTIDE SEQUENCE [LARGE SCALE GENOMIC DNA]</scope>
    <source>
        <strain evidence="1 2">B33</strain>
    </source>
</reference>
<gene>
    <name evidence="1" type="ORF">HUV05_09625</name>
</gene>
<dbReference type="Proteomes" id="UP000524321">
    <property type="component" value="Unassembled WGS sequence"/>
</dbReference>
<accession>A0A7Y6PDJ5</accession>
<name>A0A7Y6PDJ5_PHOVU</name>
<reference evidence="1 2" key="2">
    <citation type="submission" date="2020-07" db="EMBL/GenBank/DDBJ databases">
        <title>Bacterial metabolism rescues the inhibition of intestinal drug absorption by food and drug additives.</title>
        <authorList>
            <person name="Zou L."/>
            <person name="Spanogiannopoulos P."/>
            <person name="Chien H.-C."/>
            <person name="Pieper L.M."/>
            <person name="Cai W."/>
            <person name="Khuri N."/>
            <person name="Pottel J."/>
            <person name="Vora B."/>
            <person name="Ni Z."/>
            <person name="Tsakalozou E."/>
            <person name="Zhang W."/>
            <person name="Shoichet B.K."/>
            <person name="Giacomini K.M."/>
            <person name="Turnbaugh P.J."/>
        </authorList>
    </citation>
    <scope>NUCLEOTIDE SEQUENCE [LARGE SCALE GENOMIC DNA]</scope>
    <source>
        <strain evidence="1 2">B33</strain>
    </source>
</reference>
<dbReference type="RefSeq" id="WP_151850900.1">
    <property type="nucleotide sequence ID" value="NZ_JABWDJ010000031.1"/>
</dbReference>
<sequence length="111" mass="12901">MNMSGKDVLRLLLISYGFCRNIEISTYIGDGGWIGYEVSASNDDGIEYYEVDCEGLLFHIYEIQKFMRYENIEPRSMLGNFSNKHLLSDDSLNKLLNMSENKNYCKTNPYE</sequence>
<evidence type="ECO:0000313" key="1">
    <source>
        <dbReference type="EMBL" id="NVB73774.1"/>
    </source>
</evidence>
<protein>
    <submittedName>
        <fullName evidence="1">Uncharacterized protein</fullName>
    </submittedName>
</protein>
<dbReference type="EMBL" id="JABWDJ010000031">
    <property type="protein sequence ID" value="NVB73774.1"/>
    <property type="molecule type" value="Genomic_DNA"/>
</dbReference>
<comment type="caution">
    <text evidence="1">The sequence shown here is derived from an EMBL/GenBank/DDBJ whole genome shotgun (WGS) entry which is preliminary data.</text>
</comment>